<name>A0AAF0TXX6_SOLVR</name>
<gene>
    <name evidence="1" type="ORF">MTR67_022508</name>
</gene>
<keyword evidence="2" id="KW-1185">Reference proteome</keyword>
<dbReference type="EMBL" id="CP133616">
    <property type="protein sequence ID" value="WMV29123.1"/>
    <property type="molecule type" value="Genomic_DNA"/>
</dbReference>
<organism evidence="1 2">
    <name type="scientific">Solanum verrucosum</name>
    <dbReference type="NCBI Taxonomy" id="315347"/>
    <lineage>
        <taxon>Eukaryota</taxon>
        <taxon>Viridiplantae</taxon>
        <taxon>Streptophyta</taxon>
        <taxon>Embryophyta</taxon>
        <taxon>Tracheophyta</taxon>
        <taxon>Spermatophyta</taxon>
        <taxon>Magnoliopsida</taxon>
        <taxon>eudicotyledons</taxon>
        <taxon>Gunneridae</taxon>
        <taxon>Pentapetalae</taxon>
        <taxon>asterids</taxon>
        <taxon>lamiids</taxon>
        <taxon>Solanales</taxon>
        <taxon>Solanaceae</taxon>
        <taxon>Solanoideae</taxon>
        <taxon>Solaneae</taxon>
        <taxon>Solanum</taxon>
    </lineage>
</organism>
<proteinExistence type="predicted"/>
<accession>A0AAF0TXX6</accession>
<evidence type="ECO:0000313" key="2">
    <source>
        <dbReference type="Proteomes" id="UP001234989"/>
    </source>
</evidence>
<dbReference type="AlphaFoldDB" id="A0AAF0TXX6"/>
<evidence type="ECO:0000313" key="1">
    <source>
        <dbReference type="EMBL" id="WMV29123.1"/>
    </source>
</evidence>
<dbReference type="Proteomes" id="UP001234989">
    <property type="component" value="Chromosome 5"/>
</dbReference>
<protein>
    <submittedName>
        <fullName evidence="1">Uncharacterized protein</fullName>
    </submittedName>
</protein>
<reference evidence="1" key="1">
    <citation type="submission" date="2023-08" db="EMBL/GenBank/DDBJ databases">
        <title>A de novo genome assembly of Solanum verrucosum Schlechtendal, a Mexican diploid species geographically isolated from the other diploid A-genome species in potato relatives.</title>
        <authorList>
            <person name="Hosaka K."/>
        </authorList>
    </citation>
    <scope>NUCLEOTIDE SEQUENCE</scope>
    <source>
        <tissue evidence="1">Young leaves</tissue>
    </source>
</reference>
<sequence length="96" mass="11743">MFLSLTETKWSMPEHTADLLSCWIRRGGSKTQKKWWRIIPHCIWWTIWKERNQRCFEGKQNNIQKIKTNFLGLYYFWCKQVVIGDTEDVFNAIDWL</sequence>